<feature type="compositionally biased region" description="Low complexity" evidence="3">
    <location>
        <begin position="364"/>
        <end position="378"/>
    </location>
</feature>
<proteinExistence type="predicted"/>
<dbReference type="SMART" id="SM00054">
    <property type="entry name" value="EFh"/>
    <property type="match status" value="1"/>
</dbReference>
<dbReference type="GO" id="GO:0005509">
    <property type="term" value="F:calcium ion binding"/>
    <property type="evidence" value="ECO:0007669"/>
    <property type="project" value="InterPro"/>
</dbReference>
<gene>
    <name evidence="5" type="ORF">TrLO_g13938</name>
</gene>
<accession>A0A9W7CAC7</accession>
<feature type="region of interest" description="Disordered" evidence="3">
    <location>
        <begin position="756"/>
        <end position="817"/>
    </location>
</feature>
<dbReference type="InterPro" id="IPR002048">
    <property type="entry name" value="EF_hand_dom"/>
</dbReference>
<feature type="coiled-coil region" evidence="2">
    <location>
        <begin position="152"/>
        <end position="207"/>
    </location>
</feature>
<name>A0A9W7CAC7_9STRA</name>
<dbReference type="CDD" id="cd00051">
    <property type="entry name" value="EFh"/>
    <property type="match status" value="1"/>
</dbReference>
<dbReference type="AlphaFoldDB" id="A0A9W7CAC7"/>
<evidence type="ECO:0000256" key="1">
    <source>
        <dbReference type="ARBA" id="ARBA00022837"/>
    </source>
</evidence>
<keyword evidence="2" id="KW-0175">Coiled coil</keyword>
<dbReference type="Proteomes" id="UP001165122">
    <property type="component" value="Unassembled WGS sequence"/>
</dbReference>
<dbReference type="InterPro" id="IPR011992">
    <property type="entry name" value="EF-hand-dom_pair"/>
</dbReference>
<comment type="caution">
    <text evidence="5">The sequence shown here is derived from an EMBL/GenBank/DDBJ whole genome shotgun (WGS) entry which is preliminary data.</text>
</comment>
<dbReference type="PROSITE" id="PS00018">
    <property type="entry name" value="EF_HAND_1"/>
    <property type="match status" value="1"/>
</dbReference>
<dbReference type="Pfam" id="PF00036">
    <property type="entry name" value="EF-hand_1"/>
    <property type="match status" value="1"/>
</dbReference>
<dbReference type="OrthoDB" id="109600at2759"/>
<keyword evidence="6" id="KW-1185">Reference proteome</keyword>
<protein>
    <recommendedName>
        <fullName evidence="4">EF-hand domain-containing protein</fullName>
    </recommendedName>
</protein>
<sequence length="817" mass="92891">MASHNRRSTKFRQIQRKIQQQQQPPLHLPEPEDNEQHPVKVDYLMPEVERQIQEREKHYNYVKNLEHNTQKLNQLQKKILTTPTPAQASSTLTDPTVLTRTRYAAPSDNVSFDHTVVTQSFVPSPSSPSSPVRTMRLSSGSDGHRCYACDLIDKMVEQNKLLREALAVSEKDKKKYGSLYESTRDELQTAREEVKNARKEVRVFEDMCTRYGLREEKEKTRRRTEMANIKKILESKEGEEDETSIVSRLRRQLIQSLDRNRKLVGEIAELHKENDGLSTKLAKQRNPMRKGFLHHKAEMEKLKAEKNRSQANQTTQVDIAELSQSYTASIATGVDTGELMKYIMENGNVESFKTVGSQTEDNKSSSNNNNCNKTSFFNAPSKTPRNKTNVGSATPKTPRTPKTPKGRTILESKVLQMIYDILEKRCISDSTGKAKLDSTPKMTMVAFVADYFSHKYGVAKLAAQQQANFLLSLQTYKEKNSRIRHFLTLLGEIHEEIFCEEISETYMDMIKGIMLYKNYEGVSEKLDDGVGNVKLTKKQAAAAIFGQDAKLQNIATWKSPFLLKVVGSNKLRSFYNENVSQPIAASSEKKPTVDFDEFSEAFVNMLINALQQQIQKLKDIFKDADKNGNGMVDFGEFKKMLQIITQSEENTTTAAQARELFQLVNQSEEDYGEDDDPDGIVSTDALISTLFSQHVFALSVNRHNTRLHGIASAIAVSLRKTSFIRDSMTSKKDSTHIANEEIQNLLKLQQKHRRASLLKSKQQKESEEAEDTIVDEEVEGWDEDMPSTSFRGQVTKTEEKTDEKPQTNNKLTIDVPP</sequence>
<feature type="region of interest" description="Disordered" evidence="3">
    <location>
        <begin position="354"/>
        <end position="407"/>
    </location>
</feature>
<dbReference type="PROSITE" id="PS50222">
    <property type="entry name" value="EF_HAND_2"/>
    <property type="match status" value="1"/>
</dbReference>
<dbReference type="Gene3D" id="1.10.238.10">
    <property type="entry name" value="EF-hand"/>
    <property type="match status" value="1"/>
</dbReference>
<dbReference type="EMBL" id="BRXW01000077">
    <property type="protein sequence ID" value="GMI04722.1"/>
    <property type="molecule type" value="Genomic_DNA"/>
</dbReference>
<organism evidence="5 6">
    <name type="scientific">Triparma laevis f. longispina</name>
    <dbReference type="NCBI Taxonomy" id="1714387"/>
    <lineage>
        <taxon>Eukaryota</taxon>
        <taxon>Sar</taxon>
        <taxon>Stramenopiles</taxon>
        <taxon>Ochrophyta</taxon>
        <taxon>Bolidophyceae</taxon>
        <taxon>Parmales</taxon>
        <taxon>Triparmaceae</taxon>
        <taxon>Triparma</taxon>
    </lineage>
</organism>
<feature type="compositionally biased region" description="Acidic residues" evidence="3">
    <location>
        <begin position="767"/>
        <end position="785"/>
    </location>
</feature>
<dbReference type="InterPro" id="IPR018247">
    <property type="entry name" value="EF_Hand_1_Ca_BS"/>
</dbReference>
<feature type="compositionally biased region" description="Polar residues" evidence="3">
    <location>
        <begin position="380"/>
        <end position="392"/>
    </location>
</feature>
<evidence type="ECO:0000256" key="2">
    <source>
        <dbReference type="SAM" id="Coils"/>
    </source>
</evidence>
<feature type="domain" description="EF-hand" evidence="4">
    <location>
        <begin position="612"/>
        <end position="647"/>
    </location>
</feature>
<dbReference type="SUPFAM" id="SSF47473">
    <property type="entry name" value="EF-hand"/>
    <property type="match status" value="1"/>
</dbReference>
<feature type="region of interest" description="Disordered" evidence="3">
    <location>
        <begin position="120"/>
        <end position="139"/>
    </location>
</feature>
<reference evidence="6" key="1">
    <citation type="journal article" date="2023" name="Commun. Biol.">
        <title>Genome analysis of Parmales, the sister group of diatoms, reveals the evolutionary specialization of diatoms from phago-mixotrophs to photoautotrophs.</title>
        <authorList>
            <person name="Ban H."/>
            <person name="Sato S."/>
            <person name="Yoshikawa S."/>
            <person name="Yamada K."/>
            <person name="Nakamura Y."/>
            <person name="Ichinomiya M."/>
            <person name="Sato N."/>
            <person name="Blanc-Mathieu R."/>
            <person name="Endo H."/>
            <person name="Kuwata A."/>
            <person name="Ogata H."/>
        </authorList>
    </citation>
    <scope>NUCLEOTIDE SEQUENCE [LARGE SCALE GENOMIC DNA]</scope>
    <source>
        <strain evidence="6">NIES 3700</strain>
    </source>
</reference>
<feature type="region of interest" description="Disordered" evidence="3">
    <location>
        <begin position="1"/>
        <end position="37"/>
    </location>
</feature>
<evidence type="ECO:0000313" key="6">
    <source>
        <dbReference type="Proteomes" id="UP001165122"/>
    </source>
</evidence>
<dbReference type="PANTHER" id="PTHR34894">
    <property type="entry name" value="SAM-DEPENDENT METHYLTRANSFERASE RSMI, CONSERVED SITE"/>
    <property type="match status" value="1"/>
</dbReference>
<keyword evidence="1" id="KW-0106">Calcium</keyword>
<feature type="compositionally biased region" description="Basic residues" evidence="3">
    <location>
        <begin position="1"/>
        <end position="15"/>
    </location>
</feature>
<dbReference type="PANTHER" id="PTHR34894:SF5">
    <property type="entry name" value="EF-HAND DOMAIN-CONTAINING PROTEIN"/>
    <property type="match status" value="1"/>
</dbReference>
<feature type="compositionally biased region" description="Basic and acidic residues" evidence="3">
    <location>
        <begin position="796"/>
        <end position="805"/>
    </location>
</feature>
<evidence type="ECO:0000256" key="3">
    <source>
        <dbReference type="SAM" id="MobiDB-lite"/>
    </source>
</evidence>
<evidence type="ECO:0000259" key="4">
    <source>
        <dbReference type="PROSITE" id="PS50222"/>
    </source>
</evidence>
<evidence type="ECO:0000313" key="5">
    <source>
        <dbReference type="EMBL" id="GMI04722.1"/>
    </source>
</evidence>
<feature type="compositionally biased region" description="Polar residues" evidence="3">
    <location>
        <begin position="786"/>
        <end position="795"/>
    </location>
</feature>